<comment type="catalytic activity">
    <reaction evidence="6 7">
        <text>UDP-alpha-D-glucose + 2 NAD(+) + H2O = UDP-alpha-D-glucuronate + 2 NADH + 3 H(+)</text>
        <dbReference type="Rhea" id="RHEA:23596"/>
        <dbReference type="ChEBI" id="CHEBI:15377"/>
        <dbReference type="ChEBI" id="CHEBI:15378"/>
        <dbReference type="ChEBI" id="CHEBI:57540"/>
        <dbReference type="ChEBI" id="CHEBI:57945"/>
        <dbReference type="ChEBI" id="CHEBI:58052"/>
        <dbReference type="ChEBI" id="CHEBI:58885"/>
        <dbReference type="EC" id="1.1.1.22"/>
    </reaction>
</comment>
<dbReference type="RefSeq" id="WP_305993717.1">
    <property type="nucleotide sequence ID" value="NZ_JAVAMP010000014.1"/>
</dbReference>
<protein>
    <recommendedName>
        <fullName evidence="3 7">UDP-glucose 6-dehydrogenase</fullName>
        <ecNumber evidence="3 7">1.1.1.22</ecNumber>
    </recommendedName>
</protein>
<evidence type="ECO:0000256" key="6">
    <source>
        <dbReference type="ARBA" id="ARBA00047473"/>
    </source>
</evidence>
<dbReference type="GO" id="GO:0016491">
    <property type="term" value="F:oxidoreductase activity"/>
    <property type="evidence" value="ECO:0007669"/>
    <property type="project" value="UniProtKB-KW"/>
</dbReference>
<dbReference type="EC" id="1.1.1.22" evidence="3 7"/>
<dbReference type="InterPro" id="IPR036220">
    <property type="entry name" value="UDP-Glc/GDP-Man_DH_C_sf"/>
</dbReference>
<evidence type="ECO:0000256" key="5">
    <source>
        <dbReference type="ARBA" id="ARBA00023027"/>
    </source>
</evidence>
<evidence type="ECO:0000313" key="9">
    <source>
        <dbReference type="EMBL" id="MDP5276412.1"/>
    </source>
</evidence>
<dbReference type="EMBL" id="JAVAMP010000014">
    <property type="protein sequence ID" value="MDP5276412.1"/>
    <property type="molecule type" value="Genomic_DNA"/>
</dbReference>
<keyword evidence="10" id="KW-1185">Reference proteome</keyword>
<accession>A0ABT9J467</accession>
<evidence type="ECO:0000256" key="2">
    <source>
        <dbReference type="ARBA" id="ARBA00006601"/>
    </source>
</evidence>
<keyword evidence="5 7" id="KW-0520">NAD</keyword>
<evidence type="ECO:0000313" key="10">
    <source>
        <dbReference type="Proteomes" id="UP001231941"/>
    </source>
</evidence>
<dbReference type="Gene3D" id="1.20.5.100">
    <property type="entry name" value="Cytochrome c1, transmembrane anchor, C-terminal"/>
    <property type="match status" value="1"/>
</dbReference>
<feature type="domain" description="UDP-glucose/GDP-mannose dehydrogenase C-terminal" evidence="8">
    <location>
        <begin position="313"/>
        <end position="410"/>
    </location>
</feature>
<dbReference type="SMART" id="SM00984">
    <property type="entry name" value="UDPG_MGDP_dh_C"/>
    <property type="match status" value="1"/>
</dbReference>
<dbReference type="InterPro" id="IPR028357">
    <property type="entry name" value="UDPglc_DH_bac"/>
</dbReference>
<dbReference type="SUPFAM" id="SSF51735">
    <property type="entry name" value="NAD(P)-binding Rossmann-fold domains"/>
    <property type="match status" value="1"/>
</dbReference>
<dbReference type="InterPro" id="IPR017476">
    <property type="entry name" value="UDP-Glc/GDP-Man"/>
</dbReference>
<dbReference type="Pfam" id="PF03721">
    <property type="entry name" value="UDPG_MGDP_dh_N"/>
    <property type="match status" value="1"/>
</dbReference>
<dbReference type="Pfam" id="PF03720">
    <property type="entry name" value="UDPG_MGDP_dh_C"/>
    <property type="match status" value="1"/>
</dbReference>
<comment type="similarity">
    <text evidence="2 7">Belongs to the UDP-glucose/GDP-mannose dehydrogenase family.</text>
</comment>
<dbReference type="PANTHER" id="PTHR43750">
    <property type="entry name" value="UDP-GLUCOSE 6-DEHYDROGENASE TUAD"/>
    <property type="match status" value="1"/>
</dbReference>
<dbReference type="PIRSF" id="PIRSF500134">
    <property type="entry name" value="UDPglc_DH_bac"/>
    <property type="match status" value="1"/>
</dbReference>
<dbReference type="Pfam" id="PF00984">
    <property type="entry name" value="UDPG_MGDP_dh"/>
    <property type="match status" value="1"/>
</dbReference>
<dbReference type="InterPro" id="IPR014027">
    <property type="entry name" value="UDP-Glc/GDP-Man_DH_C"/>
</dbReference>
<reference evidence="9 10" key="1">
    <citation type="submission" date="2023-08" db="EMBL/GenBank/DDBJ databases">
        <authorList>
            <person name="Park J.-S."/>
        </authorList>
    </citation>
    <scope>NUCLEOTIDE SEQUENCE [LARGE SCALE GENOMIC DNA]</scope>
    <source>
        <strain evidence="9 10">2205SS18-9</strain>
    </source>
</reference>
<dbReference type="SUPFAM" id="SSF48179">
    <property type="entry name" value="6-phosphogluconate dehydrogenase C-terminal domain-like"/>
    <property type="match status" value="1"/>
</dbReference>
<comment type="caution">
    <text evidence="9">The sequence shown here is derived from an EMBL/GenBank/DDBJ whole genome shotgun (WGS) entry which is preliminary data.</text>
</comment>
<name>A0ABT9J467_9BACL</name>
<keyword evidence="4 7" id="KW-0560">Oxidoreductase</keyword>
<evidence type="ECO:0000256" key="1">
    <source>
        <dbReference type="ARBA" id="ARBA00004701"/>
    </source>
</evidence>
<evidence type="ECO:0000256" key="7">
    <source>
        <dbReference type="PIRNR" id="PIRNR000124"/>
    </source>
</evidence>
<gene>
    <name evidence="9" type="ORF">Q5Y73_20160</name>
</gene>
<comment type="pathway">
    <text evidence="1">Nucleotide-sugar biosynthesis; UDP-alpha-D-glucuronate biosynthesis; UDP-alpha-D-glucuronate from UDP-alpha-D-glucose: step 1/1.</text>
</comment>
<dbReference type="InterPro" id="IPR036291">
    <property type="entry name" value="NAD(P)-bd_dom_sf"/>
</dbReference>
<organism evidence="9 10">
    <name type="scientific">Chengkuizengella axinellae</name>
    <dbReference type="NCBI Taxonomy" id="3064388"/>
    <lineage>
        <taxon>Bacteria</taxon>
        <taxon>Bacillati</taxon>
        <taxon>Bacillota</taxon>
        <taxon>Bacilli</taxon>
        <taxon>Bacillales</taxon>
        <taxon>Paenibacillaceae</taxon>
        <taxon>Chengkuizengella</taxon>
    </lineage>
</organism>
<dbReference type="InterPro" id="IPR008927">
    <property type="entry name" value="6-PGluconate_DH-like_C_sf"/>
</dbReference>
<dbReference type="PIRSF" id="PIRSF000124">
    <property type="entry name" value="UDPglc_GDPman_dh"/>
    <property type="match status" value="1"/>
</dbReference>
<dbReference type="InterPro" id="IPR001732">
    <property type="entry name" value="UDP-Glc/GDP-Man_DH_N"/>
</dbReference>
<dbReference type="PANTHER" id="PTHR43750:SF3">
    <property type="entry name" value="UDP-GLUCOSE 6-DEHYDROGENASE TUAD"/>
    <property type="match status" value="1"/>
</dbReference>
<dbReference type="Proteomes" id="UP001231941">
    <property type="component" value="Unassembled WGS sequence"/>
</dbReference>
<evidence type="ECO:0000256" key="4">
    <source>
        <dbReference type="ARBA" id="ARBA00023002"/>
    </source>
</evidence>
<dbReference type="InterPro" id="IPR014026">
    <property type="entry name" value="UDP-Glc/GDP-Man_DH_dimer"/>
</dbReference>
<evidence type="ECO:0000256" key="3">
    <source>
        <dbReference type="ARBA" id="ARBA00012954"/>
    </source>
</evidence>
<sequence length="425" mass="47479">MEICVIGAGYVGLTSSVIFARLGHKVNCVDKDADKIKKLQEGSVTIFEPGLEKLLVSFNRNMSFSTNIEKAIEKAEVILIAVGTPPLPDGEADLQYVNEVIQTIASLIYSHKTIITKSTVPIGTNDKLVQMLLDLEVKRERFNVVSNPEFLREGSAVFDMLHPDKIVVGLEENDKESLFTMKQLYYGIDAPFIVTSLKGAEMIKYASNSFLATKISFMNEMARICDTFNVDIMDIAEAIGTDPRIGSHFLKAGIGYGGSCFPKDLKSLIHTAQKHDLVPKLLMATEEVNQTQVDIYMDKLTSHIPNLSNKNCTVLGLSFKPNTDDTRSSPAIKLINKLVEQGANVHSYDPKAIYEQKNVIQHHHVMDAIKEADCVIITTDWNEFLHLDWKKIKKNMRGNLILDARNLLNKITIEKHGLRYVGVGR</sequence>
<dbReference type="NCBIfam" id="TIGR03026">
    <property type="entry name" value="NDP-sugDHase"/>
    <property type="match status" value="1"/>
</dbReference>
<dbReference type="Gene3D" id="3.40.50.720">
    <property type="entry name" value="NAD(P)-binding Rossmann-like Domain"/>
    <property type="match status" value="2"/>
</dbReference>
<dbReference type="SUPFAM" id="SSF52413">
    <property type="entry name" value="UDP-glucose/GDP-mannose dehydrogenase C-terminal domain"/>
    <property type="match status" value="1"/>
</dbReference>
<evidence type="ECO:0000259" key="8">
    <source>
        <dbReference type="SMART" id="SM00984"/>
    </source>
</evidence>
<proteinExistence type="inferred from homology"/>